<protein>
    <submittedName>
        <fullName evidence="2">Uncharacterized protein</fullName>
    </submittedName>
</protein>
<reference evidence="2 3" key="1">
    <citation type="submission" date="2018-07" db="EMBL/GenBank/DDBJ databases">
        <title>The genomes of Aspergillus section Nigri reveals drivers in fungal speciation.</title>
        <authorList>
            <consortium name="DOE Joint Genome Institute"/>
            <person name="Vesth T.C."/>
            <person name="Nybo J."/>
            <person name="Theobald S."/>
            <person name="Brandl J."/>
            <person name="Frisvad J.C."/>
            <person name="Nielsen K.F."/>
            <person name="Lyhne E.K."/>
            <person name="Kogle M.E."/>
            <person name="Kuo A."/>
            <person name="Riley R."/>
            <person name="Clum A."/>
            <person name="Nolan M."/>
            <person name="Lipzen A."/>
            <person name="Salamov A."/>
            <person name="Henrissat B."/>
            <person name="Wiebenga A."/>
            <person name="De vries R.P."/>
            <person name="Grigoriev I.V."/>
            <person name="Mortensen U.H."/>
            <person name="Andersen M.R."/>
            <person name="Baker S.E."/>
        </authorList>
    </citation>
    <scope>NUCLEOTIDE SEQUENCE [LARGE SCALE GENOMIC DNA]</scope>
    <source>
        <strain evidence="2 3">CBS 139.54b</strain>
    </source>
</reference>
<feature type="region of interest" description="Disordered" evidence="1">
    <location>
        <begin position="1"/>
        <end position="21"/>
    </location>
</feature>
<sequence>MEEDEIWLSEEEDEYEDEDFTDSSSFTMALTYQGPPGEFRTRNRPGEIQRPHVSVFHAGPRRKSAFAVSCNATAMVHGLMGGESLKKATLLVYEFKFRSYRGARLKGADITFEFQPQPGGTGRVEIVKVRPERPYTAQESEQTVGNGIKAGVNGGFMQAVGLELGAEHSVEKVAKFYTVVTGDRQQNDWGEYDQARFSLSENKSQQDGIPSTLTACILLERDDEEFVCVPSISVEPDFRTTVATLFSTRDPDDPVYFDGNSPPFDRREQENRIAIDPANLGATDLDQLWGFSMFHKYHGAARSPKREE</sequence>
<dbReference type="AlphaFoldDB" id="A0A3F3QGK9"/>
<gene>
    <name evidence="2" type="ORF">BDQ94DRAFT_135966</name>
</gene>
<evidence type="ECO:0000313" key="2">
    <source>
        <dbReference type="EMBL" id="RDH38277.1"/>
    </source>
</evidence>
<name>A0A3F3QGK9_9EURO</name>
<proteinExistence type="predicted"/>
<evidence type="ECO:0000313" key="3">
    <source>
        <dbReference type="Proteomes" id="UP000253729"/>
    </source>
</evidence>
<accession>A0A3F3QGK9</accession>
<keyword evidence="3" id="KW-1185">Reference proteome</keyword>
<dbReference type="GeneID" id="38133144"/>
<evidence type="ECO:0000256" key="1">
    <source>
        <dbReference type="SAM" id="MobiDB-lite"/>
    </source>
</evidence>
<dbReference type="RefSeq" id="XP_026631299.1">
    <property type="nucleotide sequence ID" value="XM_026764788.1"/>
</dbReference>
<organism evidence="2 3">
    <name type="scientific">Aspergillus welwitschiae</name>
    <dbReference type="NCBI Taxonomy" id="1341132"/>
    <lineage>
        <taxon>Eukaryota</taxon>
        <taxon>Fungi</taxon>
        <taxon>Dikarya</taxon>
        <taxon>Ascomycota</taxon>
        <taxon>Pezizomycotina</taxon>
        <taxon>Eurotiomycetes</taxon>
        <taxon>Eurotiomycetidae</taxon>
        <taxon>Eurotiales</taxon>
        <taxon>Aspergillaceae</taxon>
        <taxon>Aspergillus</taxon>
        <taxon>Aspergillus subgen. Circumdati</taxon>
    </lineage>
</organism>
<dbReference type="STRING" id="1341132.A0A3F3QGK9"/>
<dbReference type="EMBL" id="KZ852034">
    <property type="protein sequence ID" value="RDH38277.1"/>
    <property type="molecule type" value="Genomic_DNA"/>
</dbReference>
<dbReference type="Proteomes" id="UP000253729">
    <property type="component" value="Unassembled WGS sequence"/>
</dbReference>